<proteinExistence type="predicted"/>
<dbReference type="EMBL" id="CATOUU010000595">
    <property type="protein sequence ID" value="CAI9935177.1"/>
    <property type="molecule type" value="Genomic_DNA"/>
</dbReference>
<reference evidence="1" key="1">
    <citation type="submission" date="2023-06" db="EMBL/GenBank/DDBJ databases">
        <authorList>
            <person name="Kurt Z."/>
        </authorList>
    </citation>
    <scope>NUCLEOTIDE SEQUENCE</scope>
</reference>
<reference evidence="2 3" key="2">
    <citation type="submission" date="2024-07" db="EMBL/GenBank/DDBJ databases">
        <authorList>
            <person name="Akdeniz Z."/>
        </authorList>
    </citation>
    <scope>NUCLEOTIDE SEQUENCE [LARGE SCALE GENOMIC DNA]</scope>
</reference>
<evidence type="ECO:0000313" key="2">
    <source>
        <dbReference type="EMBL" id="CAL6115696.1"/>
    </source>
</evidence>
<sequence>MQIALNCGCSLEGGIALIYSICTGDLNFDVFCHIVGLQLSKFIFIGARLNRYLEHIAIQLLINFQFTCLVLNTSQNVYTSSDTVVFVQKHKRENITEIQIIT</sequence>
<protein>
    <submittedName>
        <fullName evidence="2">Hypothetical_protein</fullName>
    </submittedName>
</protein>
<evidence type="ECO:0000313" key="1">
    <source>
        <dbReference type="EMBL" id="CAI9935177.1"/>
    </source>
</evidence>
<organism evidence="1">
    <name type="scientific">Hexamita inflata</name>
    <dbReference type="NCBI Taxonomy" id="28002"/>
    <lineage>
        <taxon>Eukaryota</taxon>
        <taxon>Metamonada</taxon>
        <taxon>Diplomonadida</taxon>
        <taxon>Hexamitidae</taxon>
        <taxon>Hexamitinae</taxon>
        <taxon>Hexamita</taxon>
    </lineage>
</organism>
<comment type="caution">
    <text evidence="1">The sequence shown here is derived from an EMBL/GenBank/DDBJ whole genome shotgun (WGS) entry which is preliminary data.</text>
</comment>
<dbReference type="AlphaFoldDB" id="A0AA86PG49"/>
<name>A0AA86PG49_9EUKA</name>
<accession>A0AA86PG49</accession>
<evidence type="ECO:0000313" key="3">
    <source>
        <dbReference type="Proteomes" id="UP001642409"/>
    </source>
</evidence>
<dbReference type="EMBL" id="CAXDID020000905">
    <property type="protein sequence ID" value="CAL6115696.1"/>
    <property type="molecule type" value="Genomic_DNA"/>
</dbReference>
<gene>
    <name evidence="1" type="ORF">HINF_LOCUS22822</name>
    <name evidence="2" type="ORF">HINF_LOCUS78740</name>
</gene>
<dbReference type="Proteomes" id="UP001642409">
    <property type="component" value="Unassembled WGS sequence"/>
</dbReference>
<keyword evidence="3" id="KW-1185">Reference proteome</keyword>